<dbReference type="SUPFAM" id="SSF81333">
    <property type="entry name" value="F1F0 ATP synthase subunit C"/>
    <property type="match status" value="1"/>
</dbReference>
<evidence type="ECO:0000256" key="12">
    <source>
        <dbReference type="ARBA" id="ARBA00030961"/>
    </source>
</evidence>
<keyword evidence="9" id="KW-0406">Ion transport</keyword>
<dbReference type="EMBL" id="CAIJEN010000004">
    <property type="protein sequence ID" value="CAD0085148.1"/>
    <property type="molecule type" value="Genomic_DNA"/>
</dbReference>
<evidence type="ECO:0000313" key="15">
    <source>
        <dbReference type="EMBL" id="CAD0085148.1"/>
    </source>
</evidence>
<dbReference type="Pfam" id="PF00137">
    <property type="entry name" value="ATP-synt_C"/>
    <property type="match status" value="1"/>
</dbReference>
<keyword evidence="4" id="KW-0813">Transport</keyword>
<evidence type="ECO:0000256" key="8">
    <source>
        <dbReference type="ARBA" id="ARBA00022989"/>
    </source>
</evidence>
<keyword evidence="8 13" id="KW-1133">Transmembrane helix</keyword>
<dbReference type="GO" id="GO:0015986">
    <property type="term" value="P:proton motive force-driven ATP synthesis"/>
    <property type="evidence" value="ECO:0007669"/>
    <property type="project" value="InterPro"/>
</dbReference>
<dbReference type="InterPro" id="IPR002379">
    <property type="entry name" value="ATPase_proteolipid_c-like_dom"/>
</dbReference>
<gene>
    <name evidence="15" type="ORF">AWRI4619_LOCUS3657</name>
</gene>
<feature type="transmembrane region" description="Helical" evidence="13">
    <location>
        <begin position="92"/>
        <end position="112"/>
    </location>
</feature>
<protein>
    <recommendedName>
        <fullName evidence="3">ATP synthase subunit 9, mitochondrial</fullName>
    </recommendedName>
    <alternativeName>
        <fullName evidence="12">Lipid-binding protein</fullName>
    </alternativeName>
</protein>
<evidence type="ECO:0000256" key="1">
    <source>
        <dbReference type="ARBA" id="ARBA00004225"/>
    </source>
</evidence>
<dbReference type="PROSITE" id="PS00605">
    <property type="entry name" value="ATPASE_C"/>
    <property type="match status" value="1"/>
</dbReference>
<reference evidence="15" key="1">
    <citation type="submission" date="2020-06" db="EMBL/GenBank/DDBJ databases">
        <authorList>
            <person name="Onetto C."/>
        </authorList>
    </citation>
    <scope>NUCLEOTIDE SEQUENCE</scope>
</reference>
<dbReference type="InterPro" id="IPR000454">
    <property type="entry name" value="ATP_synth_F0_csu"/>
</dbReference>
<dbReference type="GO" id="GO:0008289">
    <property type="term" value="F:lipid binding"/>
    <property type="evidence" value="ECO:0007669"/>
    <property type="project" value="UniProtKB-KW"/>
</dbReference>
<dbReference type="PANTHER" id="PTHR10031:SF13">
    <property type="entry name" value="ATP SYNTHASE SUBUNIT 9, MITOCHONDRIAL"/>
    <property type="match status" value="1"/>
</dbReference>
<keyword evidence="16" id="KW-1185">Reference proteome</keyword>
<feature type="transmembrane region" description="Helical" evidence="13">
    <location>
        <begin position="124"/>
        <end position="146"/>
    </location>
</feature>
<sequence length="149" mass="16201">MASRIAPKFAQMAARPAAFRAVQPKVAQRAFSGLRQATFVRPQAVSMAQKVAPAARRAYSSEMANALVQVSQNIGMGNACHRSRWCRCKYPLAYHVGIGIGLVFAALLQGVARNPSLRGQLFSYAILGFAFVEAIGLFDLMVAMMCKYV</sequence>
<comment type="similarity">
    <text evidence="2">Belongs to the ATPase C chain family.</text>
</comment>
<dbReference type="GO" id="GO:0031966">
    <property type="term" value="C:mitochondrial membrane"/>
    <property type="evidence" value="ECO:0007669"/>
    <property type="project" value="UniProtKB-SubCell"/>
</dbReference>
<evidence type="ECO:0000256" key="7">
    <source>
        <dbReference type="ARBA" id="ARBA00022781"/>
    </source>
</evidence>
<keyword evidence="7" id="KW-0375">Hydrogen ion transport</keyword>
<evidence type="ECO:0000256" key="6">
    <source>
        <dbReference type="ARBA" id="ARBA00022692"/>
    </source>
</evidence>
<keyword evidence="11 13" id="KW-0472">Membrane</keyword>
<evidence type="ECO:0000256" key="10">
    <source>
        <dbReference type="ARBA" id="ARBA00023121"/>
    </source>
</evidence>
<dbReference type="Gene3D" id="1.20.20.10">
    <property type="entry name" value="F1F0 ATP synthase subunit C"/>
    <property type="match status" value="1"/>
</dbReference>
<evidence type="ECO:0000256" key="3">
    <source>
        <dbReference type="ARBA" id="ARBA00019317"/>
    </source>
</evidence>
<dbReference type="CDD" id="cd18182">
    <property type="entry name" value="ATP-synt_Fo_c_ATP5G3"/>
    <property type="match status" value="1"/>
</dbReference>
<keyword evidence="10" id="KW-0446">Lipid-binding</keyword>
<keyword evidence="5" id="KW-0138">CF(0)</keyword>
<dbReference type="GO" id="GO:0045259">
    <property type="term" value="C:proton-transporting ATP synthase complex"/>
    <property type="evidence" value="ECO:0007669"/>
    <property type="project" value="UniProtKB-KW"/>
</dbReference>
<evidence type="ECO:0000259" key="14">
    <source>
        <dbReference type="Pfam" id="PF00137"/>
    </source>
</evidence>
<evidence type="ECO:0000256" key="11">
    <source>
        <dbReference type="ARBA" id="ARBA00023136"/>
    </source>
</evidence>
<evidence type="ECO:0000256" key="9">
    <source>
        <dbReference type="ARBA" id="ARBA00023065"/>
    </source>
</evidence>
<name>A0A9N8JC62_9PEZI</name>
<dbReference type="InterPro" id="IPR020537">
    <property type="entry name" value="ATP_synth_F0_csu_DDCD_BS"/>
</dbReference>
<evidence type="ECO:0000256" key="4">
    <source>
        <dbReference type="ARBA" id="ARBA00022448"/>
    </source>
</evidence>
<dbReference type="PANTHER" id="PTHR10031">
    <property type="entry name" value="ATP SYNTHASE LIPID-BINDING PROTEIN, MITOCHONDRIAL"/>
    <property type="match status" value="1"/>
</dbReference>
<dbReference type="InterPro" id="IPR038662">
    <property type="entry name" value="ATP_synth_F0_csu_sf"/>
</dbReference>
<comment type="caution">
    <text evidence="15">The sequence shown here is derived from an EMBL/GenBank/DDBJ whole genome shotgun (WGS) entry which is preliminary data.</text>
</comment>
<feature type="domain" description="V-ATPase proteolipid subunit C-like" evidence="14">
    <location>
        <begin position="96"/>
        <end position="145"/>
    </location>
</feature>
<organism evidence="15 16">
    <name type="scientific">Aureobasidium vineae</name>
    <dbReference type="NCBI Taxonomy" id="2773715"/>
    <lineage>
        <taxon>Eukaryota</taxon>
        <taxon>Fungi</taxon>
        <taxon>Dikarya</taxon>
        <taxon>Ascomycota</taxon>
        <taxon>Pezizomycotina</taxon>
        <taxon>Dothideomycetes</taxon>
        <taxon>Dothideomycetidae</taxon>
        <taxon>Dothideales</taxon>
        <taxon>Saccotheciaceae</taxon>
        <taxon>Aureobasidium</taxon>
    </lineage>
</organism>
<dbReference type="InterPro" id="IPR035921">
    <property type="entry name" value="F/V-ATP_Csub_sf"/>
</dbReference>
<evidence type="ECO:0000313" key="16">
    <source>
        <dbReference type="Proteomes" id="UP000716446"/>
    </source>
</evidence>
<accession>A0A9N8JC62</accession>
<keyword evidence="6 13" id="KW-0812">Transmembrane</keyword>
<dbReference type="GO" id="GO:0033177">
    <property type="term" value="C:proton-transporting two-sector ATPase complex, proton-transporting domain"/>
    <property type="evidence" value="ECO:0007669"/>
    <property type="project" value="InterPro"/>
</dbReference>
<evidence type="ECO:0000256" key="5">
    <source>
        <dbReference type="ARBA" id="ARBA00022547"/>
    </source>
</evidence>
<proteinExistence type="inferred from homology"/>
<evidence type="ECO:0000256" key="13">
    <source>
        <dbReference type="SAM" id="Phobius"/>
    </source>
</evidence>
<comment type="subcellular location">
    <subcellularLocation>
        <location evidence="1">Mitochondrion membrane</location>
        <topology evidence="1">Multi-pass membrane protein</topology>
    </subcellularLocation>
</comment>
<dbReference type="AlphaFoldDB" id="A0A9N8JC62"/>
<evidence type="ECO:0000256" key="2">
    <source>
        <dbReference type="ARBA" id="ARBA00006704"/>
    </source>
</evidence>
<dbReference type="Proteomes" id="UP000716446">
    <property type="component" value="Unassembled WGS sequence"/>
</dbReference>
<dbReference type="GO" id="GO:0015078">
    <property type="term" value="F:proton transmembrane transporter activity"/>
    <property type="evidence" value="ECO:0007669"/>
    <property type="project" value="InterPro"/>
</dbReference>